<protein>
    <recommendedName>
        <fullName evidence="3">LPS-assembly lipoprotein</fullName>
    </recommendedName>
</protein>
<reference evidence="1 2" key="1">
    <citation type="submission" date="2019-03" db="EMBL/GenBank/DDBJ databases">
        <authorList>
            <person name="Zhang S."/>
        </authorList>
    </citation>
    <scope>NUCLEOTIDE SEQUENCE [LARGE SCALE GENOMIC DNA]</scope>
    <source>
        <strain evidence="1 2">S4J41</strain>
    </source>
</reference>
<dbReference type="InterPro" id="IPR007485">
    <property type="entry name" value="LPS_assembly_LptE"/>
</dbReference>
<evidence type="ECO:0008006" key="3">
    <source>
        <dbReference type="Google" id="ProtNLM"/>
    </source>
</evidence>
<gene>
    <name evidence="1" type="ORF">E1B25_16005</name>
</gene>
<sequence length="161" mass="17220">MSSFDRRSLLILPLALAACGFTPIYAPGGTGSALRARVEVQSPESPDEYVLVRTLEDRLGRATLPAYQLSYKLSTTTEEQAITATNETTRYSLVGQADYTLTALETGTIVASGQVKNFTGYSGTGTTVESLAGESDASERLMVILADQIVTRIYATADLPE</sequence>
<dbReference type="Proteomes" id="UP000294662">
    <property type="component" value="Unassembled WGS sequence"/>
</dbReference>
<organism evidence="1 2">
    <name type="scientific">Antarcticimicrobium sediminis</name>
    <dbReference type="NCBI Taxonomy" id="2546227"/>
    <lineage>
        <taxon>Bacteria</taxon>
        <taxon>Pseudomonadati</taxon>
        <taxon>Pseudomonadota</taxon>
        <taxon>Alphaproteobacteria</taxon>
        <taxon>Rhodobacterales</taxon>
        <taxon>Paracoccaceae</taxon>
        <taxon>Antarcticimicrobium</taxon>
    </lineage>
</organism>
<evidence type="ECO:0000313" key="1">
    <source>
        <dbReference type="EMBL" id="TDE35986.1"/>
    </source>
</evidence>
<dbReference type="RefSeq" id="WP_132830527.1">
    <property type="nucleotide sequence ID" value="NZ_SMFP01000011.1"/>
</dbReference>
<dbReference type="AlphaFoldDB" id="A0A4V2Z7C2"/>
<dbReference type="Pfam" id="PF04390">
    <property type="entry name" value="LptE"/>
    <property type="match status" value="1"/>
</dbReference>
<dbReference type="GO" id="GO:0043165">
    <property type="term" value="P:Gram-negative-bacterium-type cell outer membrane assembly"/>
    <property type="evidence" value="ECO:0007669"/>
    <property type="project" value="InterPro"/>
</dbReference>
<dbReference type="Gene3D" id="3.30.160.150">
    <property type="entry name" value="Lipoprotein like domain"/>
    <property type="match status" value="1"/>
</dbReference>
<comment type="caution">
    <text evidence="1">The sequence shown here is derived from an EMBL/GenBank/DDBJ whole genome shotgun (WGS) entry which is preliminary data.</text>
</comment>
<dbReference type="PROSITE" id="PS51257">
    <property type="entry name" value="PROKAR_LIPOPROTEIN"/>
    <property type="match status" value="1"/>
</dbReference>
<dbReference type="OrthoDB" id="7629596at2"/>
<keyword evidence="2" id="KW-1185">Reference proteome</keyword>
<dbReference type="GO" id="GO:0019867">
    <property type="term" value="C:outer membrane"/>
    <property type="evidence" value="ECO:0007669"/>
    <property type="project" value="InterPro"/>
</dbReference>
<dbReference type="EMBL" id="SMFP01000011">
    <property type="protein sequence ID" value="TDE35986.1"/>
    <property type="molecule type" value="Genomic_DNA"/>
</dbReference>
<accession>A0A4V2Z7C2</accession>
<evidence type="ECO:0000313" key="2">
    <source>
        <dbReference type="Proteomes" id="UP000294662"/>
    </source>
</evidence>
<name>A0A4V2Z7C2_9RHOB</name>
<proteinExistence type="predicted"/>